<evidence type="ECO:0000313" key="4">
    <source>
        <dbReference type="EMBL" id="MDT8902783.1"/>
    </source>
</evidence>
<feature type="transmembrane region" description="Helical" evidence="2">
    <location>
        <begin position="190"/>
        <end position="215"/>
    </location>
</feature>
<feature type="transmembrane region" description="Helical" evidence="2">
    <location>
        <begin position="83"/>
        <end position="107"/>
    </location>
</feature>
<dbReference type="InterPro" id="IPR001932">
    <property type="entry name" value="PPM-type_phosphatase-like_dom"/>
</dbReference>
<reference evidence="4 5" key="1">
    <citation type="submission" date="2023-07" db="EMBL/GenBank/DDBJ databases">
        <title>The novel representative of Negativicutes class, Anaeroselena agilis gen. nov. sp. nov.</title>
        <authorList>
            <person name="Prokofeva M.I."/>
            <person name="Elcheninov A.G."/>
            <person name="Klyukina A."/>
            <person name="Kublanov I.V."/>
            <person name="Frolov E.N."/>
            <person name="Podosokorskaya O.A."/>
        </authorList>
    </citation>
    <scope>NUCLEOTIDE SEQUENCE [LARGE SCALE GENOMIC DNA]</scope>
    <source>
        <strain evidence="4 5">4137-cl</strain>
    </source>
</reference>
<dbReference type="EMBL" id="JAUOZS010000001">
    <property type="protein sequence ID" value="MDT8902783.1"/>
    <property type="molecule type" value="Genomic_DNA"/>
</dbReference>
<feature type="transmembrane region" description="Helical" evidence="2">
    <location>
        <begin position="32"/>
        <end position="53"/>
    </location>
</feature>
<accession>A0ABU3P170</accession>
<organism evidence="4 5">
    <name type="scientific">Anaeroselena agilis</name>
    <dbReference type="NCBI Taxonomy" id="3063788"/>
    <lineage>
        <taxon>Bacteria</taxon>
        <taxon>Bacillati</taxon>
        <taxon>Bacillota</taxon>
        <taxon>Negativicutes</taxon>
        <taxon>Acetonemataceae</taxon>
        <taxon>Anaeroselena</taxon>
    </lineage>
</organism>
<dbReference type="InterPro" id="IPR036457">
    <property type="entry name" value="PPM-type-like_dom_sf"/>
</dbReference>
<gene>
    <name evidence="4" type="ORF">Q4T40_16200</name>
</gene>
<keyword evidence="2" id="KW-0812">Transmembrane</keyword>
<feature type="transmembrane region" description="Helical" evidence="2">
    <location>
        <begin position="128"/>
        <end position="146"/>
    </location>
</feature>
<protein>
    <submittedName>
        <fullName evidence="4">SpoIIE family protein phosphatase</fullName>
    </submittedName>
</protein>
<dbReference type="SMART" id="SM00331">
    <property type="entry name" value="PP2C_SIG"/>
    <property type="match status" value="1"/>
</dbReference>
<keyword evidence="2" id="KW-1133">Transmembrane helix</keyword>
<feature type="transmembrane region" description="Helical" evidence="2">
    <location>
        <begin position="152"/>
        <end position="178"/>
    </location>
</feature>
<proteinExistence type="predicted"/>
<feature type="transmembrane region" description="Helical" evidence="2">
    <location>
        <begin position="307"/>
        <end position="325"/>
    </location>
</feature>
<sequence>MPKGTVVTISGGTAAAEPVGRAGGTRWTGLVAWVLASLVRPTVLPFNILAFLLGRVSIVGELAPFGLAFCAATVLTARGRAPAAAVAALMGMLSVGRFLEAGLYLFVMLAYGKLADRLSRQERKLQAAPLYVFAAVVFGGGLVVLWHQAPLYSLLLVVFDAALCVVLTYIFAAAMPLVDGRSGRAAGSEAVMCLVVMLAAAAAGVGDATVAGFSIRNMASSLVIMLLAFAGGAGLGAAAGVAVGLVAGLADGGAVAMVGLYGVAGLLAAAFRSLGKLAVIAGFLLGGMIAVLEFAQTADIAKVLAEGAVAAAAFAAVPVEWLRIWRRGLKEKAAEDRSEPPVREAGAKLARVADIFTGLAGVLGRRAAQNGAMVREEELNRLLAAAGDKVCGPCRRRAACWEYDRQRTVEALEAALAGADKARLTSADLPAPLKERCEHGRELAEAVNYAAERNRALCFWDKKAAEARLLTAEQLRAVGAIVRDLAGEVNGGGAAGATAATLPARAGDGDEGRRETGRCRVTTGLAFAAKEKVSGDTAAVLPLPDGKAALVLSDGMGTGSRAAGDSAATVRFLERLLTAGFAVDVAVRTVNSLLLLKLPEESFTTVDMAVIDTAAGEAEFLKVGAAPSFVKRVREVATVKSSSLPVGIMQQVEIEPVRWLLAPGDVIVMVSDGVVEAPNRGAGKEAWVVNFLRRLPDCDPQEMAERILHEAEALAGPCRRDDMTVLVARVTGDPGLGSKA</sequence>
<feature type="transmembrane region" description="Helical" evidence="2">
    <location>
        <begin position="58"/>
        <end position="77"/>
    </location>
</feature>
<dbReference type="PANTHER" id="PTHR43156:SF2">
    <property type="entry name" value="STAGE II SPORULATION PROTEIN E"/>
    <property type="match status" value="1"/>
</dbReference>
<dbReference type="SUPFAM" id="SSF81606">
    <property type="entry name" value="PP2C-like"/>
    <property type="match status" value="1"/>
</dbReference>
<dbReference type="InterPro" id="IPR045768">
    <property type="entry name" value="SpoIIE_N"/>
</dbReference>
<dbReference type="Pfam" id="PF07228">
    <property type="entry name" value="SpoIIE"/>
    <property type="match status" value="1"/>
</dbReference>
<dbReference type="Proteomes" id="UP001254848">
    <property type="component" value="Unassembled WGS sequence"/>
</dbReference>
<dbReference type="Pfam" id="PF19732">
    <property type="entry name" value="SpoIIE_N"/>
    <property type="match status" value="1"/>
</dbReference>
<feature type="transmembrane region" description="Helical" evidence="2">
    <location>
        <begin position="221"/>
        <end position="247"/>
    </location>
</feature>
<evidence type="ECO:0000256" key="1">
    <source>
        <dbReference type="ARBA" id="ARBA00022801"/>
    </source>
</evidence>
<name>A0ABU3P170_9FIRM</name>
<feature type="transmembrane region" description="Helical" evidence="2">
    <location>
        <begin position="277"/>
        <end position="295"/>
    </location>
</feature>
<dbReference type="PANTHER" id="PTHR43156">
    <property type="entry name" value="STAGE II SPORULATION PROTEIN E-RELATED"/>
    <property type="match status" value="1"/>
</dbReference>
<dbReference type="Gene3D" id="3.60.40.10">
    <property type="entry name" value="PPM-type phosphatase domain"/>
    <property type="match status" value="1"/>
</dbReference>
<keyword evidence="5" id="KW-1185">Reference proteome</keyword>
<keyword evidence="2" id="KW-0472">Membrane</keyword>
<dbReference type="RefSeq" id="WP_413781256.1">
    <property type="nucleotide sequence ID" value="NZ_JAUOZS010000001.1"/>
</dbReference>
<evidence type="ECO:0000259" key="3">
    <source>
        <dbReference type="PROSITE" id="PS51746"/>
    </source>
</evidence>
<comment type="caution">
    <text evidence="4">The sequence shown here is derived from an EMBL/GenBank/DDBJ whole genome shotgun (WGS) entry which is preliminary data.</text>
</comment>
<evidence type="ECO:0000256" key="2">
    <source>
        <dbReference type="SAM" id="Phobius"/>
    </source>
</evidence>
<feature type="transmembrane region" description="Helical" evidence="2">
    <location>
        <begin position="254"/>
        <end position="271"/>
    </location>
</feature>
<dbReference type="InterPro" id="IPR052016">
    <property type="entry name" value="Bact_Sigma-Reg"/>
</dbReference>
<evidence type="ECO:0000313" key="5">
    <source>
        <dbReference type="Proteomes" id="UP001254848"/>
    </source>
</evidence>
<dbReference type="PROSITE" id="PS51746">
    <property type="entry name" value="PPM_2"/>
    <property type="match status" value="1"/>
</dbReference>
<feature type="domain" description="PPM-type phosphatase" evidence="3">
    <location>
        <begin position="518"/>
        <end position="730"/>
    </location>
</feature>
<keyword evidence="1" id="KW-0378">Hydrolase</keyword>